<dbReference type="GO" id="GO:0005524">
    <property type="term" value="F:ATP binding"/>
    <property type="evidence" value="ECO:0007669"/>
    <property type="project" value="InterPro"/>
</dbReference>
<evidence type="ECO:0000313" key="5">
    <source>
        <dbReference type="Proteomes" id="UP000294927"/>
    </source>
</evidence>
<dbReference type="InterPro" id="IPR025110">
    <property type="entry name" value="AMP-bd_C"/>
</dbReference>
<evidence type="ECO:0000256" key="1">
    <source>
        <dbReference type="ARBA" id="ARBA00022598"/>
    </source>
</evidence>
<dbReference type="PANTHER" id="PTHR43352:SF1">
    <property type="entry name" value="ANTHRANILATE--COA LIGASE"/>
    <property type="match status" value="1"/>
</dbReference>
<evidence type="ECO:0000259" key="3">
    <source>
        <dbReference type="Pfam" id="PF13193"/>
    </source>
</evidence>
<feature type="domain" description="AMP-binding enzyme C-terminal" evidence="3">
    <location>
        <begin position="423"/>
        <end position="498"/>
    </location>
</feature>
<reference evidence="4 5" key="1">
    <citation type="submission" date="2019-03" db="EMBL/GenBank/DDBJ databases">
        <title>Genomic Encyclopedia of Archaeal and Bacterial Type Strains, Phase II (KMG-II): from individual species to whole genera.</title>
        <authorList>
            <person name="Goeker M."/>
        </authorList>
    </citation>
    <scope>NUCLEOTIDE SEQUENCE [LARGE SCALE GENOMIC DNA]</scope>
    <source>
        <strain evidence="4 5">DSM 45499</strain>
    </source>
</reference>
<dbReference type="GO" id="GO:0044550">
    <property type="term" value="P:secondary metabolite biosynthetic process"/>
    <property type="evidence" value="ECO:0007669"/>
    <property type="project" value="TreeGrafter"/>
</dbReference>
<keyword evidence="1 4" id="KW-0436">Ligase</keyword>
<dbReference type="RefSeq" id="WP_133903669.1">
    <property type="nucleotide sequence ID" value="NZ_SOCP01000005.1"/>
</dbReference>
<dbReference type="EMBL" id="SOCP01000005">
    <property type="protein sequence ID" value="TDV52293.1"/>
    <property type="molecule type" value="Genomic_DNA"/>
</dbReference>
<comment type="caution">
    <text evidence="4">The sequence shown here is derived from an EMBL/GenBank/DDBJ whole genome shotgun (WGS) entry which is preliminary data.</text>
</comment>
<dbReference type="Gene3D" id="3.40.50.980">
    <property type="match status" value="1"/>
</dbReference>
<dbReference type="GO" id="GO:0016405">
    <property type="term" value="F:CoA-ligase activity"/>
    <property type="evidence" value="ECO:0007669"/>
    <property type="project" value="InterPro"/>
</dbReference>
<dbReference type="Gene3D" id="2.30.38.10">
    <property type="entry name" value="Luciferase, Domain 3"/>
    <property type="match status" value="1"/>
</dbReference>
<evidence type="ECO:0000259" key="2">
    <source>
        <dbReference type="Pfam" id="PF00501"/>
    </source>
</evidence>
<dbReference type="Pfam" id="PF13193">
    <property type="entry name" value="AMP-binding_C"/>
    <property type="match status" value="1"/>
</dbReference>
<dbReference type="InterPro" id="IPR011957">
    <property type="entry name" value="Benz_CoA_lig"/>
</dbReference>
<gene>
    <name evidence="4" type="ORF">CLV71_105425</name>
</gene>
<dbReference type="NCBIfam" id="TIGR02262">
    <property type="entry name" value="benz_CoA_lig"/>
    <property type="match status" value="1"/>
</dbReference>
<dbReference type="OrthoDB" id="9803968at2"/>
<proteinExistence type="predicted"/>
<feature type="domain" description="AMP-dependent synthetase/ligase" evidence="2">
    <location>
        <begin position="22"/>
        <end position="373"/>
    </location>
</feature>
<sequence length="525" mass="56198">MAPTTFNATDYLLNRHVRDGLGDRTAVVCAGQSLTYSELTDETQRVAAGFRALGVRPEERVMLCMADGVELLTGILGAMYLGAVPVPVSTMVTGGELATVLADSRARILCVSTEFAEAAGIALASSSDVTDVLADGDTDLRATRWSELRTHGQVTEPYGTWADSPAFWLYTSGTTGKPKGAMHRHGSVRDVAELYGRGVLGVEPEDRTLSVAKLFFAYGLGNSGFFPLSACATTILERARPTPAVIAERVRATEPTLFFGVPTFYSALLNSDIPDDTFSSVRQGVSAGEPLPPVLFSRFRERFGVEILDGLGSTEALHIFLSNRPGRARPGSSGTPVGGYRVELRDQTGAPIAEAGQPGDLYLSGPSVATGYWCRTETTRAVFQGEWLRTGDTYARNEDGTYTCLGRSNDMLKAGGIWVSPAEVEERLLQHPDVAEAAVVAGRDTDGLDKPIACVVPVPGATVDPAALVRWCREGLAAYKRPRAVVGMTELPKTATGKIRRNVLREVVADELVVRPVAPEETVLT</sequence>
<dbReference type="SUPFAM" id="SSF56801">
    <property type="entry name" value="Acetyl-CoA synthetase-like"/>
    <property type="match status" value="1"/>
</dbReference>
<dbReference type="Gene3D" id="3.30.300.30">
    <property type="match status" value="1"/>
</dbReference>
<evidence type="ECO:0000313" key="4">
    <source>
        <dbReference type="EMBL" id="TDV52293.1"/>
    </source>
</evidence>
<dbReference type="PANTHER" id="PTHR43352">
    <property type="entry name" value="ACETYL-COA SYNTHETASE"/>
    <property type="match status" value="1"/>
</dbReference>
<protein>
    <submittedName>
        <fullName evidence="4">Benzoate-CoA ligase family protein</fullName>
    </submittedName>
</protein>
<dbReference type="Gene3D" id="3.40.50.12820">
    <property type="match status" value="1"/>
</dbReference>
<dbReference type="InterPro" id="IPR045851">
    <property type="entry name" value="AMP-bd_C_sf"/>
</dbReference>
<dbReference type="AlphaFoldDB" id="A0A4R7VR87"/>
<dbReference type="InterPro" id="IPR000873">
    <property type="entry name" value="AMP-dep_synth/lig_dom"/>
</dbReference>
<name>A0A4R7VR87_9PSEU</name>
<accession>A0A4R7VR87</accession>
<dbReference type="Proteomes" id="UP000294927">
    <property type="component" value="Unassembled WGS sequence"/>
</dbReference>
<dbReference type="Pfam" id="PF00501">
    <property type="entry name" value="AMP-binding"/>
    <property type="match status" value="1"/>
</dbReference>
<keyword evidence="5" id="KW-1185">Reference proteome</keyword>
<organism evidence="4 5">
    <name type="scientific">Actinophytocola oryzae</name>
    <dbReference type="NCBI Taxonomy" id="502181"/>
    <lineage>
        <taxon>Bacteria</taxon>
        <taxon>Bacillati</taxon>
        <taxon>Actinomycetota</taxon>
        <taxon>Actinomycetes</taxon>
        <taxon>Pseudonocardiales</taxon>
        <taxon>Pseudonocardiaceae</taxon>
    </lineage>
</organism>
<dbReference type="GO" id="GO:0016878">
    <property type="term" value="F:acid-thiol ligase activity"/>
    <property type="evidence" value="ECO:0007669"/>
    <property type="project" value="TreeGrafter"/>
</dbReference>